<dbReference type="InterPro" id="IPR036291">
    <property type="entry name" value="NAD(P)-bd_dom_sf"/>
</dbReference>
<dbReference type="SUPFAM" id="SSF51735">
    <property type="entry name" value="NAD(P)-binding Rossmann-fold domains"/>
    <property type="match status" value="2"/>
</dbReference>
<sequence length="591" mass="65720">MESILVTGGLGYLGTNFTNYLLKCPNKPSIVILDKVSKNSSINRLDNKNDISIVIGDISNEGLIKRIIEENNIDTIFNFAFDTSIEESFIDMVGYCRNNFEGLTHLLDGIRSSSKSSKVNFIHISTEDVYGTSKIWNENEATYPLNPIAASHASCEMMLNAYAKGYHMNIKIARLAKHVYGGKMGNNNIIKSIVQTNLAPSASEILSPLYIDDAIKGILAVAGTPNECASIYNIPSAISLTEEALKDFCNNGKLKIETVKMSNDKIFNMTKWKPIITLDEGIKKIKEQPTTLNIPSDNKKLAKFLIFGGKGWIGQQFCELLNQNNIEYVISQTKPGIDKDEVVESEIVAIAPSNVVSMIGRTQGPGCGNISYLEGGPDKLNENMRDNCYGPWILGKICQKLKLHYTYLGTGCIYQYNEEHGFSGPGYKESDDGNFKNTSYSAVKLFTDRLLKSLDNCLNARIRLPVNYENSPRNLAAKMIMFNKVLDIPNSITILPDCLPILLNLSLEKSTGSINLVNPGPINFIEFKEIYNTLNGSNEKYDVIDTSTNKELVNTRAHCILDTGKIIHYKPDIRPAIEGVKEAYQRILNIK</sequence>
<keyword evidence="4" id="KW-1185">Reference proteome</keyword>
<dbReference type="AlphaFoldDB" id="A0A0K0E1G4"/>
<reference evidence="5" key="1">
    <citation type="submission" date="2015-08" db="UniProtKB">
        <authorList>
            <consortium name="WormBaseParasite"/>
        </authorList>
    </citation>
    <scope>IDENTIFICATION</scope>
</reference>
<dbReference type="WBParaSite" id="TCONS_00007310.p1">
    <property type="protein sequence ID" value="TCONS_00007310.p1"/>
    <property type="gene ID" value="XLOC_005343"/>
</dbReference>
<evidence type="ECO:0000313" key="6">
    <source>
        <dbReference type="WBParaSite" id="TCONS_00007310.p1"/>
    </source>
</evidence>
<name>A0A0K0E1G4_STRER</name>
<dbReference type="InterPro" id="IPR001509">
    <property type="entry name" value="Epimerase_deHydtase"/>
</dbReference>
<feature type="domain" description="NAD-dependent epimerase/dehydratase" evidence="2">
    <location>
        <begin position="305"/>
        <end position="454"/>
    </location>
</feature>
<dbReference type="STRING" id="6248.A0A0K0E1G4"/>
<evidence type="ECO:0000259" key="2">
    <source>
        <dbReference type="Pfam" id="PF01370"/>
    </source>
</evidence>
<dbReference type="Pfam" id="PF16363">
    <property type="entry name" value="GDP_Man_Dehyd"/>
    <property type="match status" value="1"/>
</dbReference>
<organism evidence="5">
    <name type="scientific">Strongyloides stercoralis</name>
    <name type="common">Threadworm</name>
    <dbReference type="NCBI Taxonomy" id="6248"/>
    <lineage>
        <taxon>Eukaryota</taxon>
        <taxon>Metazoa</taxon>
        <taxon>Ecdysozoa</taxon>
        <taxon>Nematoda</taxon>
        <taxon>Chromadorea</taxon>
        <taxon>Rhabditida</taxon>
        <taxon>Tylenchina</taxon>
        <taxon>Panagrolaimomorpha</taxon>
        <taxon>Strongyloidoidea</taxon>
        <taxon>Strongyloididae</taxon>
        <taxon>Strongyloides</taxon>
    </lineage>
</organism>
<dbReference type="Gene3D" id="3.40.50.720">
    <property type="entry name" value="NAD(P)-binding Rossmann-like Domain"/>
    <property type="match status" value="2"/>
</dbReference>
<protein>
    <submittedName>
        <fullName evidence="5">NAD(P)-bd_dom domain-containing protein</fullName>
    </submittedName>
    <submittedName>
        <fullName evidence="6">NAD(P)-binding domain-containing protein</fullName>
    </submittedName>
</protein>
<dbReference type="WBParaSite" id="SSTP_0000333200.1">
    <property type="protein sequence ID" value="SSTP_0000333200.1"/>
    <property type="gene ID" value="SSTP_0000333200"/>
</dbReference>
<evidence type="ECO:0000313" key="4">
    <source>
        <dbReference type="Proteomes" id="UP000035681"/>
    </source>
</evidence>
<accession>A0A0K0E1G4</accession>
<comment type="similarity">
    <text evidence="1">Belongs to the NAD(P)-dependent epimerase/dehydratase family.</text>
</comment>
<evidence type="ECO:0000313" key="5">
    <source>
        <dbReference type="WBParaSite" id="SSTP_0000333200.1"/>
    </source>
</evidence>
<dbReference type="PANTHER" id="PTHR43000">
    <property type="entry name" value="DTDP-D-GLUCOSE 4,6-DEHYDRATASE-RELATED"/>
    <property type="match status" value="1"/>
</dbReference>
<feature type="domain" description="NAD(P)-binding" evidence="3">
    <location>
        <begin position="5"/>
        <end position="195"/>
    </location>
</feature>
<dbReference type="GO" id="GO:0003824">
    <property type="term" value="F:catalytic activity"/>
    <property type="evidence" value="ECO:0007669"/>
    <property type="project" value="UniProtKB-ARBA"/>
</dbReference>
<evidence type="ECO:0000259" key="3">
    <source>
        <dbReference type="Pfam" id="PF16363"/>
    </source>
</evidence>
<dbReference type="InterPro" id="IPR016040">
    <property type="entry name" value="NAD(P)-bd_dom"/>
</dbReference>
<dbReference type="Pfam" id="PF01370">
    <property type="entry name" value="Epimerase"/>
    <property type="match status" value="1"/>
</dbReference>
<evidence type="ECO:0000256" key="1">
    <source>
        <dbReference type="ARBA" id="ARBA00007637"/>
    </source>
</evidence>
<dbReference type="Proteomes" id="UP000035681">
    <property type="component" value="Unplaced"/>
</dbReference>
<proteinExistence type="inferred from homology"/>